<name>A0A060A241_ACICK</name>
<feature type="transmembrane region" description="Helical" evidence="6">
    <location>
        <begin position="419"/>
        <end position="442"/>
    </location>
</feature>
<gene>
    <name evidence="8" type="ORF">Acaty_c2427</name>
</gene>
<evidence type="ECO:0000313" key="9">
    <source>
        <dbReference type="Proteomes" id="UP000005522"/>
    </source>
</evidence>
<feature type="transmembrane region" description="Helical" evidence="6">
    <location>
        <begin position="119"/>
        <end position="138"/>
    </location>
</feature>
<accession>A0A060A241</accession>
<dbReference type="AlphaFoldDB" id="A0A060A241"/>
<dbReference type="InterPro" id="IPR001750">
    <property type="entry name" value="ND/Mrp_TM"/>
</dbReference>
<evidence type="ECO:0000256" key="4">
    <source>
        <dbReference type="ARBA" id="ARBA00023136"/>
    </source>
</evidence>
<reference evidence="8 9" key="1">
    <citation type="journal article" date="2009" name="J. Bacteriol.">
        <title>Draft genome sequence of the extremely acidophilic bacterium Acidithiobacillus caldus ATCC 51756 reveals metabolic versatility in the genus Acidithiobacillus.</title>
        <authorList>
            <person name="Valdes J."/>
            <person name="Quatrini R."/>
            <person name="Hallberg K."/>
            <person name="Dopson M."/>
            <person name="Valenzuela P.D."/>
            <person name="Holmes D.S."/>
        </authorList>
    </citation>
    <scope>NUCLEOTIDE SEQUENCE [LARGE SCALE GENOMIC DNA]</scope>
    <source>
        <strain evidence="9">ATCC 51756 / DSM 8584 / KU</strain>
    </source>
</reference>
<feature type="transmembrane region" description="Helical" evidence="6">
    <location>
        <begin position="191"/>
        <end position="213"/>
    </location>
</feature>
<feature type="transmembrane region" description="Helical" evidence="6">
    <location>
        <begin position="254"/>
        <end position="272"/>
    </location>
</feature>
<dbReference type="GO" id="GO:0016020">
    <property type="term" value="C:membrane"/>
    <property type="evidence" value="ECO:0007669"/>
    <property type="project" value="UniProtKB-SubCell"/>
</dbReference>
<evidence type="ECO:0000256" key="5">
    <source>
        <dbReference type="RuleBase" id="RU000320"/>
    </source>
</evidence>
<feature type="transmembrane region" description="Helical" evidence="6">
    <location>
        <begin position="150"/>
        <end position="171"/>
    </location>
</feature>
<dbReference type="Pfam" id="PF00361">
    <property type="entry name" value="Proton_antipo_M"/>
    <property type="match status" value="1"/>
</dbReference>
<feature type="transmembrane region" description="Helical" evidence="6">
    <location>
        <begin position="65"/>
        <end position="85"/>
    </location>
</feature>
<dbReference type="PANTHER" id="PTHR22773">
    <property type="entry name" value="NADH DEHYDROGENASE"/>
    <property type="match status" value="1"/>
</dbReference>
<organism evidence="8 9">
    <name type="scientific">Acidithiobacillus caldus (strain ATCC 51756 / DSM 8584 / KU)</name>
    <dbReference type="NCBI Taxonomy" id="637389"/>
    <lineage>
        <taxon>Bacteria</taxon>
        <taxon>Pseudomonadati</taxon>
        <taxon>Pseudomonadota</taxon>
        <taxon>Acidithiobacillia</taxon>
        <taxon>Acidithiobacillales</taxon>
        <taxon>Acidithiobacillaceae</taxon>
        <taxon>Acidithiobacillus</taxon>
    </lineage>
</organism>
<feature type="transmembrane region" description="Helical" evidence="6">
    <location>
        <begin position="302"/>
        <end position="323"/>
    </location>
</feature>
<evidence type="ECO:0000256" key="2">
    <source>
        <dbReference type="ARBA" id="ARBA00022692"/>
    </source>
</evidence>
<proteinExistence type="predicted"/>
<feature type="transmembrane region" description="Helical" evidence="6">
    <location>
        <begin position="379"/>
        <end position="399"/>
    </location>
</feature>
<keyword evidence="8" id="KW-0560">Oxidoreductase</keyword>
<comment type="subcellular location">
    <subcellularLocation>
        <location evidence="1">Endomembrane system</location>
        <topology evidence="1">Multi-pass membrane protein</topology>
    </subcellularLocation>
    <subcellularLocation>
        <location evidence="5">Membrane</location>
        <topology evidence="5">Multi-pass membrane protein</topology>
    </subcellularLocation>
</comment>
<evidence type="ECO:0000313" key="8">
    <source>
        <dbReference type="EMBL" id="AIA56271.1"/>
    </source>
</evidence>
<keyword evidence="3 6" id="KW-1133">Transmembrane helix</keyword>
<sequence>MAIEASLEPLALVGVAALLAFFFDLAPILARWALRFGVLVAICAAWVVFHARLELGGGFYWDSSASVLGVYLSLATAAVLAFIAGHPLAQRLPGALTGLSLTVLLGALCLVSSQTLLGLFVGLELQVLPFFALLAWPGSRRIALEAAAKYALLAGLASALFGLGVAILFLGNGSLALIPPQGTLLTGFASHLGLLLLYAALAFELAVAPFHAWVADIYEGAPAPIVLLLGAVAKVGILGAWIDLASVSEAWATPLWVLAAISMVIGNLLALRSQRIRRLMGYSAVAHAGYFLAALGAGPLGIVAATVYALAYGLMHMASFLPLSVLPEDSHGIPWSAFRRRQPVLAGLLALALLSLAGMPPSLGFFAKLGVLLVTLHGGLWPLAVLLALMSALSFAYYLPAIWRVDRSERSPALKQAAWWSYLGAVGIVVLLLGWLGLPALLTVL</sequence>
<feature type="transmembrane region" description="Helical" evidence="6">
    <location>
        <begin position="32"/>
        <end position="53"/>
    </location>
</feature>
<dbReference type="eggNOG" id="COG1007">
    <property type="taxonomic scope" value="Bacteria"/>
</dbReference>
<feature type="transmembrane region" description="Helical" evidence="6">
    <location>
        <begin position="92"/>
        <end position="113"/>
    </location>
</feature>
<feature type="transmembrane region" description="Helical" evidence="6">
    <location>
        <begin position="6"/>
        <end position="25"/>
    </location>
</feature>
<evidence type="ECO:0000259" key="7">
    <source>
        <dbReference type="Pfam" id="PF00361"/>
    </source>
</evidence>
<dbReference type="InterPro" id="IPR003917">
    <property type="entry name" value="NADH_UbQ_OxRdtase_chain2"/>
</dbReference>
<evidence type="ECO:0000256" key="6">
    <source>
        <dbReference type="SAM" id="Phobius"/>
    </source>
</evidence>
<protein>
    <submittedName>
        <fullName evidence="8">NADH-ubiquinone oxidoreductase chain N</fullName>
        <ecNumber evidence="8">1.6.5.3</ecNumber>
    </submittedName>
</protein>
<dbReference type="Proteomes" id="UP000005522">
    <property type="component" value="Chromosome"/>
</dbReference>
<dbReference type="EC" id="1.6.5.3" evidence="8"/>
<dbReference type="PRINTS" id="PR01436">
    <property type="entry name" value="NADHDHGNASE2"/>
</dbReference>
<feature type="transmembrane region" description="Helical" evidence="6">
    <location>
        <begin position="344"/>
        <end position="367"/>
    </location>
</feature>
<dbReference type="KEGG" id="acz:Acaty_c2427"/>
<dbReference type="GO" id="GO:0016491">
    <property type="term" value="F:oxidoreductase activity"/>
    <property type="evidence" value="ECO:0007669"/>
    <property type="project" value="UniProtKB-KW"/>
</dbReference>
<feature type="transmembrane region" description="Helical" evidence="6">
    <location>
        <begin position="225"/>
        <end position="242"/>
    </location>
</feature>
<keyword evidence="8" id="KW-0830">Ubiquinone</keyword>
<keyword evidence="4 6" id="KW-0472">Membrane</keyword>
<evidence type="ECO:0000256" key="1">
    <source>
        <dbReference type="ARBA" id="ARBA00004127"/>
    </source>
</evidence>
<dbReference type="RefSeq" id="WP_004869006.1">
    <property type="nucleotide sequence ID" value="NZ_CP005986.1"/>
</dbReference>
<dbReference type="GO" id="GO:0012505">
    <property type="term" value="C:endomembrane system"/>
    <property type="evidence" value="ECO:0007669"/>
    <property type="project" value="UniProtKB-SubCell"/>
</dbReference>
<dbReference type="HOGENOM" id="CLU_007100_1_5_6"/>
<keyword evidence="2 5" id="KW-0812">Transmembrane</keyword>
<dbReference type="EMBL" id="CP005986">
    <property type="protein sequence ID" value="AIA56271.1"/>
    <property type="molecule type" value="Genomic_DNA"/>
</dbReference>
<dbReference type="GO" id="GO:0008137">
    <property type="term" value="F:NADH dehydrogenase (ubiquinone) activity"/>
    <property type="evidence" value="ECO:0007669"/>
    <property type="project" value="InterPro"/>
</dbReference>
<feature type="domain" description="NADH:quinone oxidoreductase/Mrp antiporter transmembrane" evidence="7">
    <location>
        <begin position="113"/>
        <end position="391"/>
    </location>
</feature>
<evidence type="ECO:0000256" key="3">
    <source>
        <dbReference type="ARBA" id="ARBA00022989"/>
    </source>
</evidence>